<dbReference type="RefSeq" id="WP_221024814.1">
    <property type="nucleotide sequence ID" value="NZ_JAIEZQ010000002.1"/>
</dbReference>
<proteinExistence type="predicted"/>
<organism evidence="2 3">
    <name type="scientific">Nocardioides jiangsuensis</name>
    <dbReference type="NCBI Taxonomy" id="2866161"/>
    <lineage>
        <taxon>Bacteria</taxon>
        <taxon>Bacillati</taxon>
        <taxon>Actinomycetota</taxon>
        <taxon>Actinomycetes</taxon>
        <taxon>Propionibacteriales</taxon>
        <taxon>Nocardioidaceae</taxon>
        <taxon>Nocardioides</taxon>
    </lineage>
</organism>
<feature type="compositionally biased region" description="Basic and acidic residues" evidence="1">
    <location>
        <begin position="30"/>
        <end position="43"/>
    </location>
</feature>
<reference evidence="2 3" key="1">
    <citation type="submission" date="2021-08" db="EMBL/GenBank/DDBJ databases">
        <title>Nocardioides bacterium WL0053 sp. nov., isolated from the sediment.</title>
        <authorList>
            <person name="Wang L."/>
            <person name="Zhang D."/>
            <person name="Zhang A."/>
        </authorList>
    </citation>
    <scope>NUCLEOTIDE SEQUENCE [LARGE SCALE GENOMIC DNA]</scope>
    <source>
        <strain evidence="2 3">WL0053</strain>
    </source>
</reference>
<keyword evidence="3" id="KW-1185">Reference proteome</keyword>
<sequence length="49" mass="5776">MWWFLVAVAFVLVLALLEWRSWRRPVGRHLEGYESGQDHDRHLTGGVDL</sequence>
<evidence type="ECO:0000256" key="1">
    <source>
        <dbReference type="SAM" id="MobiDB-lite"/>
    </source>
</evidence>
<accession>A0ABS7RIY2</accession>
<name>A0ABS7RIY2_9ACTN</name>
<gene>
    <name evidence="2" type="ORF">K1X13_09260</name>
</gene>
<protein>
    <submittedName>
        <fullName evidence="2">Uncharacterized protein</fullName>
    </submittedName>
</protein>
<dbReference type="Proteomes" id="UP000754710">
    <property type="component" value="Unassembled WGS sequence"/>
</dbReference>
<comment type="caution">
    <text evidence="2">The sequence shown here is derived from an EMBL/GenBank/DDBJ whole genome shotgun (WGS) entry which is preliminary data.</text>
</comment>
<evidence type="ECO:0000313" key="2">
    <source>
        <dbReference type="EMBL" id="MBY9075005.1"/>
    </source>
</evidence>
<evidence type="ECO:0000313" key="3">
    <source>
        <dbReference type="Proteomes" id="UP000754710"/>
    </source>
</evidence>
<dbReference type="EMBL" id="JAIEZQ010000002">
    <property type="protein sequence ID" value="MBY9075005.1"/>
    <property type="molecule type" value="Genomic_DNA"/>
</dbReference>
<feature type="region of interest" description="Disordered" evidence="1">
    <location>
        <begin position="30"/>
        <end position="49"/>
    </location>
</feature>